<name>A0A8J5GLA2_ZINOF</name>
<evidence type="ECO:0008006" key="5">
    <source>
        <dbReference type="Google" id="ProtNLM"/>
    </source>
</evidence>
<keyword evidence="2" id="KW-0472">Membrane</keyword>
<gene>
    <name evidence="3" type="ORF">ZIOFF_037875</name>
</gene>
<reference evidence="3 4" key="1">
    <citation type="submission" date="2020-08" db="EMBL/GenBank/DDBJ databases">
        <title>Plant Genome Project.</title>
        <authorList>
            <person name="Zhang R.-G."/>
        </authorList>
    </citation>
    <scope>NUCLEOTIDE SEQUENCE [LARGE SCALE GENOMIC DNA]</scope>
    <source>
        <tissue evidence="3">Rhizome</tissue>
    </source>
</reference>
<protein>
    <recommendedName>
        <fullName evidence="5">Transmembrane protein</fullName>
    </recommendedName>
</protein>
<evidence type="ECO:0000313" key="4">
    <source>
        <dbReference type="Proteomes" id="UP000734854"/>
    </source>
</evidence>
<dbReference type="Proteomes" id="UP000734854">
    <property type="component" value="Unassembled WGS sequence"/>
</dbReference>
<keyword evidence="4" id="KW-1185">Reference proteome</keyword>
<keyword evidence="2" id="KW-1133">Transmembrane helix</keyword>
<feature type="region of interest" description="Disordered" evidence="1">
    <location>
        <begin position="61"/>
        <end position="85"/>
    </location>
</feature>
<dbReference type="PANTHER" id="PTHR35990:SF1">
    <property type="entry name" value="GAG1AT PROTEIN"/>
    <property type="match status" value="1"/>
</dbReference>
<dbReference type="EMBL" id="JACMSC010000010">
    <property type="protein sequence ID" value="KAG6505519.1"/>
    <property type="molecule type" value="Genomic_DNA"/>
</dbReference>
<feature type="compositionally biased region" description="Basic and acidic residues" evidence="1">
    <location>
        <begin position="61"/>
        <end position="78"/>
    </location>
</feature>
<sequence length="85" mass="9207">MGGSSTGATGGGGSGGEGFKARLEHYLYSGNKKHVFVGIAIFAAVFSVPWIYMNRGSQHQSHQDYMENASKARNERLSSRQPTIE</sequence>
<comment type="caution">
    <text evidence="3">The sequence shown here is derived from an EMBL/GenBank/DDBJ whole genome shotgun (WGS) entry which is preliminary data.</text>
</comment>
<organism evidence="3 4">
    <name type="scientific">Zingiber officinale</name>
    <name type="common">Ginger</name>
    <name type="synonym">Amomum zingiber</name>
    <dbReference type="NCBI Taxonomy" id="94328"/>
    <lineage>
        <taxon>Eukaryota</taxon>
        <taxon>Viridiplantae</taxon>
        <taxon>Streptophyta</taxon>
        <taxon>Embryophyta</taxon>
        <taxon>Tracheophyta</taxon>
        <taxon>Spermatophyta</taxon>
        <taxon>Magnoliopsida</taxon>
        <taxon>Liliopsida</taxon>
        <taxon>Zingiberales</taxon>
        <taxon>Zingiberaceae</taxon>
        <taxon>Zingiber</taxon>
    </lineage>
</organism>
<feature type="transmembrane region" description="Helical" evidence="2">
    <location>
        <begin position="35"/>
        <end position="53"/>
    </location>
</feature>
<proteinExistence type="predicted"/>
<keyword evidence="2" id="KW-0812">Transmembrane</keyword>
<dbReference type="PANTHER" id="PTHR35990">
    <property type="entry name" value="GAG1AT PROTEIN"/>
    <property type="match status" value="1"/>
</dbReference>
<accession>A0A8J5GLA2</accession>
<evidence type="ECO:0000256" key="2">
    <source>
        <dbReference type="SAM" id="Phobius"/>
    </source>
</evidence>
<dbReference type="AlphaFoldDB" id="A0A8J5GLA2"/>
<evidence type="ECO:0000313" key="3">
    <source>
        <dbReference type="EMBL" id="KAG6505519.1"/>
    </source>
</evidence>
<evidence type="ECO:0000256" key="1">
    <source>
        <dbReference type="SAM" id="MobiDB-lite"/>
    </source>
</evidence>
<dbReference type="OrthoDB" id="1881135at2759"/>